<keyword evidence="2" id="KW-1185">Reference proteome</keyword>
<protein>
    <submittedName>
        <fullName evidence="3">Neur_chan_LBD domain-containing protein</fullName>
    </submittedName>
</protein>
<keyword evidence="1" id="KW-1133">Transmembrane helix</keyword>
<evidence type="ECO:0000313" key="3">
    <source>
        <dbReference type="WBParaSite" id="Hba_14219"/>
    </source>
</evidence>
<feature type="transmembrane region" description="Helical" evidence="1">
    <location>
        <begin position="67"/>
        <end position="84"/>
    </location>
</feature>
<dbReference type="WBParaSite" id="Hba_14219">
    <property type="protein sequence ID" value="Hba_14219"/>
    <property type="gene ID" value="Hba_14219"/>
</dbReference>
<reference evidence="3" key="1">
    <citation type="submission" date="2016-11" db="UniProtKB">
        <authorList>
            <consortium name="WormBaseParasite"/>
        </authorList>
    </citation>
    <scope>IDENTIFICATION</scope>
</reference>
<evidence type="ECO:0000256" key="1">
    <source>
        <dbReference type="SAM" id="Phobius"/>
    </source>
</evidence>
<name>A0A1I7XA31_HETBA</name>
<keyword evidence="1" id="KW-0812">Transmembrane</keyword>
<organism evidence="2 3">
    <name type="scientific">Heterorhabditis bacteriophora</name>
    <name type="common">Entomopathogenic nematode worm</name>
    <dbReference type="NCBI Taxonomy" id="37862"/>
    <lineage>
        <taxon>Eukaryota</taxon>
        <taxon>Metazoa</taxon>
        <taxon>Ecdysozoa</taxon>
        <taxon>Nematoda</taxon>
        <taxon>Chromadorea</taxon>
        <taxon>Rhabditida</taxon>
        <taxon>Rhabditina</taxon>
        <taxon>Rhabditomorpha</taxon>
        <taxon>Strongyloidea</taxon>
        <taxon>Heterorhabditidae</taxon>
        <taxon>Heterorhabditis</taxon>
    </lineage>
</organism>
<dbReference type="AlphaFoldDB" id="A0A1I7XA31"/>
<sequence>MSLKGTQLCDKEMEIQTRQIEYNYLLMDPTILNHDIAFTVPEGETSITHVKCRFSIRNRTLLDPRDAIHIVSTVYVWLIIFIIANQVRTQHPEDNHIKAPIVFSVPTIIAEMR</sequence>
<dbReference type="Proteomes" id="UP000095283">
    <property type="component" value="Unplaced"/>
</dbReference>
<keyword evidence="1" id="KW-0472">Membrane</keyword>
<accession>A0A1I7XA31</accession>
<evidence type="ECO:0000313" key="2">
    <source>
        <dbReference type="Proteomes" id="UP000095283"/>
    </source>
</evidence>
<proteinExistence type="predicted"/>